<dbReference type="GO" id="GO:0003677">
    <property type="term" value="F:DNA binding"/>
    <property type="evidence" value="ECO:0007669"/>
    <property type="project" value="InterPro"/>
</dbReference>
<dbReference type="EMBL" id="JABMCB010000201">
    <property type="protein sequence ID" value="NUU78739.1"/>
    <property type="molecule type" value="Genomic_DNA"/>
</dbReference>
<gene>
    <name evidence="1" type="ORF">HP552_26355</name>
</gene>
<accession>A0A7Y6C373</accession>
<comment type="caution">
    <text evidence="1">The sequence shown here is derived from an EMBL/GenBank/DDBJ whole genome shotgun (WGS) entry which is preliminary data.</text>
</comment>
<organism evidence="1 2">
    <name type="scientific">Paenibacillus xylanilyticus</name>
    <dbReference type="NCBI Taxonomy" id="248903"/>
    <lineage>
        <taxon>Bacteria</taxon>
        <taxon>Bacillati</taxon>
        <taxon>Bacillota</taxon>
        <taxon>Bacilli</taxon>
        <taxon>Bacillales</taxon>
        <taxon>Paenibacillaceae</taxon>
        <taxon>Paenibacillus</taxon>
    </lineage>
</organism>
<reference evidence="1 2" key="1">
    <citation type="submission" date="2020-05" db="EMBL/GenBank/DDBJ databases">
        <title>Genome Sequencing of Type Strains.</title>
        <authorList>
            <person name="Lemaire J.F."/>
            <person name="Inderbitzin P."/>
            <person name="Gregorio O.A."/>
            <person name="Collins S.B."/>
            <person name="Wespe N."/>
            <person name="Knight-Connoni V."/>
        </authorList>
    </citation>
    <scope>NUCLEOTIDE SEQUENCE [LARGE SCALE GENOMIC DNA]</scope>
    <source>
        <strain evidence="1 2">LMG 21957</strain>
    </source>
</reference>
<dbReference type="SUPFAM" id="SSF47413">
    <property type="entry name" value="lambda repressor-like DNA-binding domains"/>
    <property type="match status" value="1"/>
</dbReference>
<keyword evidence="2" id="KW-1185">Reference proteome</keyword>
<dbReference type="Gene3D" id="1.10.260.40">
    <property type="entry name" value="lambda repressor-like DNA-binding domains"/>
    <property type="match status" value="1"/>
</dbReference>
<dbReference type="Proteomes" id="UP000526125">
    <property type="component" value="Unassembled WGS sequence"/>
</dbReference>
<proteinExistence type="predicted"/>
<evidence type="ECO:0000313" key="2">
    <source>
        <dbReference type="Proteomes" id="UP000526125"/>
    </source>
</evidence>
<dbReference type="AlphaFoldDB" id="A0A7Y6C373"/>
<sequence>MLRGRYRFLKFELGRCLLNERLKESGKSAEWLAKDLLFKPERVYDFIENKRVMPLKIAISIADSIGCDVRDLYELIPNDNEVQGV</sequence>
<name>A0A7Y6C373_9BACL</name>
<evidence type="ECO:0000313" key="1">
    <source>
        <dbReference type="EMBL" id="NUU78739.1"/>
    </source>
</evidence>
<dbReference type="InterPro" id="IPR010982">
    <property type="entry name" value="Lambda_DNA-bd_dom_sf"/>
</dbReference>
<protein>
    <submittedName>
        <fullName evidence="1">XRE family transcriptional regulator</fullName>
    </submittedName>
</protein>